<keyword evidence="8" id="KW-1185">Reference proteome</keyword>
<dbReference type="GeneID" id="83595292"/>
<keyword evidence="2" id="KW-1003">Cell membrane</keyword>
<evidence type="ECO:0000313" key="8">
    <source>
        <dbReference type="Proteomes" id="UP001161160"/>
    </source>
</evidence>
<dbReference type="PANTHER" id="PTHR42939:SF1">
    <property type="entry name" value="ABC TRANSPORTER ATP-BINDING PROTEIN ALBC-RELATED"/>
    <property type="match status" value="1"/>
</dbReference>
<dbReference type="RefSeq" id="WP_277539986.1">
    <property type="nucleotide sequence ID" value="NZ_JAQFIK010000001.1"/>
</dbReference>
<dbReference type="GO" id="GO:0005524">
    <property type="term" value="F:ATP binding"/>
    <property type="evidence" value="ECO:0007669"/>
    <property type="project" value="UniProtKB-KW"/>
</dbReference>
<comment type="caution">
    <text evidence="7">The sequence shown here is derived from an EMBL/GenBank/DDBJ whole genome shotgun (WGS) entry which is preliminary data.</text>
</comment>
<dbReference type="InterPro" id="IPR003439">
    <property type="entry name" value="ABC_transporter-like_ATP-bd"/>
</dbReference>
<evidence type="ECO:0000256" key="3">
    <source>
        <dbReference type="ARBA" id="ARBA00022519"/>
    </source>
</evidence>
<dbReference type="Pfam" id="PF00005">
    <property type="entry name" value="ABC_tran"/>
    <property type="match status" value="1"/>
</dbReference>
<dbReference type="Gene3D" id="3.40.50.300">
    <property type="entry name" value="P-loop containing nucleotide triphosphate hydrolases"/>
    <property type="match status" value="1"/>
</dbReference>
<dbReference type="GO" id="GO:0016887">
    <property type="term" value="F:ATP hydrolysis activity"/>
    <property type="evidence" value="ECO:0007669"/>
    <property type="project" value="InterPro"/>
</dbReference>
<dbReference type="Proteomes" id="UP001161160">
    <property type="component" value="Unassembled WGS sequence"/>
</dbReference>
<dbReference type="InterPro" id="IPR027417">
    <property type="entry name" value="P-loop_NTPase"/>
</dbReference>
<reference evidence="7" key="1">
    <citation type="submission" date="2023-04" db="EMBL/GenBank/DDBJ databases">
        <title>Genome Encyclopedia of Bacteria and Archaea VI: Functional Genomics of Type Strains.</title>
        <authorList>
            <person name="Whitman W."/>
        </authorList>
    </citation>
    <scope>NUCLEOTIDE SEQUENCE</scope>
    <source>
        <strain evidence="7">Enz.4-51</strain>
    </source>
</reference>
<keyword evidence="5 7" id="KW-0067">ATP-binding</keyword>
<dbReference type="PROSITE" id="PS50893">
    <property type="entry name" value="ABC_TRANSPORTER_2"/>
    <property type="match status" value="1"/>
</dbReference>
<dbReference type="SUPFAM" id="SSF52540">
    <property type="entry name" value="P-loop containing nucleoside triphosphate hydrolases"/>
    <property type="match status" value="1"/>
</dbReference>
<evidence type="ECO:0000256" key="4">
    <source>
        <dbReference type="ARBA" id="ARBA00022741"/>
    </source>
</evidence>
<evidence type="ECO:0000256" key="1">
    <source>
        <dbReference type="ARBA" id="ARBA00022448"/>
    </source>
</evidence>
<keyword evidence="3" id="KW-0997">Cell inner membrane</keyword>
<evidence type="ECO:0000313" key="7">
    <source>
        <dbReference type="EMBL" id="MDH6503186.1"/>
    </source>
</evidence>
<gene>
    <name evidence="7" type="ORF">M2127_000473</name>
</gene>
<keyword evidence="3" id="KW-0472">Membrane</keyword>
<dbReference type="InterPro" id="IPR017871">
    <property type="entry name" value="ABC_transporter-like_CS"/>
</dbReference>
<name>A0AA43S5T5_9BURK</name>
<keyword evidence="1" id="KW-0813">Transport</keyword>
<evidence type="ECO:0000256" key="5">
    <source>
        <dbReference type="ARBA" id="ARBA00022840"/>
    </source>
</evidence>
<dbReference type="InterPro" id="IPR051782">
    <property type="entry name" value="ABC_Transporter_VariousFunc"/>
</dbReference>
<dbReference type="AlphaFoldDB" id="A0AA43S5T5"/>
<evidence type="ECO:0000256" key="2">
    <source>
        <dbReference type="ARBA" id="ARBA00022475"/>
    </source>
</evidence>
<dbReference type="PROSITE" id="PS00211">
    <property type="entry name" value="ABC_TRANSPORTER_1"/>
    <property type="match status" value="1"/>
</dbReference>
<dbReference type="EMBL" id="JARXYA010000002">
    <property type="protein sequence ID" value="MDH6503186.1"/>
    <property type="molecule type" value="Genomic_DNA"/>
</dbReference>
<dbReference type="PANTHER" id="PTHR42939">
    <property type="entry name" value="ABC TRANSPORTER ATP-BINDING PROTEIN ALBC-RELATED"/>
    <property type="match status" value="1"/>
</dbReference>
<dbReference type="InterPro" id="IPR003593">
    <property type="entry name" value="AAA+_ATPase"/>
</dbReference>
<proteinExistence type="predicted"/>
<keyword evidence="4" id="KW-0547">Nucleotide-binding</keyword>
<feature type="domain" description="ABC transporter" evidence="6">
    <location>
        <begin position="5"/>
        <end position="222"/>
    </location>
</feature>
<accession>A0AA43S5T5</accession>
<organism evidence="7 8">
    <name type="scientific">Polynucleobacter sphagniphilus</name>
    <dbReference type="NCBI Taxonomy" id="1743169"/>
    <lineage>
        <taxon>Bacteria</taxon>
        <taxon>Pseudomonadati</taxon>
        <taxon>Pseudomonadota</taxon>
        <taxon>Betaproteobacteria</taxon>
        <taxon>Burkholderiales</taxon>
        <taxon>Burkholderiaceae</taxon>
        <taxon>Polynucleobacter</taxon>
    </lineage>
</organism>
<evidence type="ECO:0000259" key="6">
    <source>
        <dbReference type="PROSITE" id="PS50893"/>
    </source>
</evidence>
<dbReference type="SMART" id="SM00382">
    <property type="entry name" value="AAA"/>
    <property type="match status" value="1"/>
</dbReference>
<protein>
    <submittedName>
        <fullName evidence="7">Tungstate transport system ATP-binding protein</fullName>
    </submittedName>
</protein>
<sequence>MDKLIELKDIQVRSNGKTILSIEHAIIPNQQIVACIGPNGAGKTTLLKLLSGLIKPDCGTITYLNGHEKTALVLHHTPMVRASCKTNLSMVKDVDSRITDADVDAVLAEIELSDHADRPATQLSAGERQKLCIGRAILQKPALVLLDEPTANLDPNSSAQVERLIQELKNRGAEVLFSSHQLAQVKRVAQYVIFMDEGEIKEIGPVDAFFSNPQTLAAQHYLNHELAIS</sequence>